<feature type="compositionally biased region" description="Acidic residues" evidence="1">
    <location>
        <begin position="339"/>
        <end position="351"/>
    </location>
</feature>
<feature type="signal peptide" evidence="2">
    <location>
        <begin position="1"/>
        <end position="24"/>
    </location>
</feature>
<evidence type="ECO:0000256" key="2">
    <source>
        <dbReference type="SAM" id="SignalP"/>
    </source>
</evidence>
<evidence type="ECO:0000313" key="4">
    <source>
        <dbReference type="Proteomes" id="UP001168990"/>
    </source>
</evidence>
<feature type="compositionally biased region" description="Basic and acidic residues" evidence="1">
    <location>
        <begin position="327"/>
        <end position="338"/>
    </location>
</feature>
<feature type="compositionally biased region" description="Low complexity" evidence="1">
    <location>
        <begin position="112"/>
        <end position="126"/>
    </location>
</feature>
<keyword evidence="2" id="KW-0732">Signal</keyword>
<organism evidence="3 4">
    <name type="scientific">Microctonus aethiopoides</name>
    <dbReference type="NCBI Taxonomy" id="144406"/>
    <lineage>
        <taxon>Eukaryota</taxon>
        <taxon>Metazoa</taxon>
        <taxon>Ecdysozoa</taxon>
        <taxon>Arthropoda</taxon>
        <taxon>Hexapoda</taxon>
        <taxon>Insecta</taxon>
        <taxon>Pterygota</taxon>
        <taxon>Neoptera</taxon>
        <taxon>Endopterygota</taxon>
        <taxon>Hymenoptera</taxon>
        <taxon>Apocrita</taxon>
        <taxon>Ichneumonoidea</taxon>
        <taxon>Braconidae</taxon>
        <taxon>Euphorinae</taxon>
        <taxon>Microctonus</taxon>
    </lineage>
</organism>
<feature type="region of interest" description="Disordered" evidence="1">
    <location>
        <begin position="106"/>
        <end position="128"/>
    </location>
</feature>
<feature type="region of interest" description="Disordered" evidence="1">
    <location>
        <begin position="229"/>
        <end position="354"/>
    </location>
</feature>
<name>A0AA39C6X9_9HYME</name>
<feature type="compositionally biased region" description="Acidic residues" evidence="1">
    <location>
        <begin position="256"/>
        <end position="284"/>
    </location>
</feature>
<feature type="chain" id="PRO_5041355940" evidence="2">
    <location>
        <begin position="25"/>
        <end position="627"/>
    </location>
</feature>
<accession>A0AA39C6X9</accession>
<dbReference type="Proteomes" id="UP001168990">
    <property type="component" value="Unassembled WGS sequence"/>
</dbReference>
<dbReference type="AlphaFoldDB" id="A0AA39C6X9"/>
<reference evidence="3" key="1">
    <citation type="journal article" date="2023" name="bioRxiv">
        <title>Scaffold-level genome assemblies of two parasitoid biocontrol wasps reveal the parthenogenesis mechanism and an associated novel virus.</title>
        <authorList>
            <person name="Inwood S."/>
            <person name="Skelly J."/>
            <person name="Guhlin J."/>
            <person name="Harrop T."/>
            <person name="Goldson S."/>
            <person name="Dearden P."/>
        </authorList>
    </citation>
    <scope>NUCLEOTIDE SEQUENCE</scope>
    <source>
        <strain evidence="3">Irish</strain>
        <tissue evidence="3">Whole body</tissue>
    </source>
</reference>
<feature type="compositionally biased region" description="Basic and acidic residues" evidence="1">
    <location>
        <begin position="285"/>
        <end position="302"/>
    </location>
</feature>
<evidence type="ECO:0000313" key="3">
    <source>
        <dbReference type="EMBL" id="KAK0158600.1"/>
    </source>
</evidence>
<feature type="compositionally biased region" description="Polar residues" evidence="1">
    <location>
        <begin position="229"/>
        <end position="243"/>
    </location>
</feature>
<sequence>MQLPFGYCLIFSITLLSSWTNQLAINVVPKESMNPVSNLEPNSSIKSSDNQVPRVKRAVGLLLQGLVQALGYNTTPIQIATLSNGNNGDIPLTGPLNVDSRILNQSPTEAQNSNGNNSPGTSSSNSRPRETLRFTGVVNFGNNSDLSSHLRQYEILFHGMSTTPSPVIMPELSTITPNIATSGPNPPSITLPTAFPNLSAPIPIPLLQNLRYPKPLLSIVTTPTKIVFPTSVSGQNTENTTIHNAPIKNEHSTKDDNDENVSEESYEDEDEAQDNYQGEEEFNDDETKIEGQSDKEDLVNDNREEDDEGNSEVQVSNQSNEYNNQDTESKKSSLRENAENFEDSDGDEEPFEYSRFTMPNNKYLMNSDTSFNVKLPLDNKPFRGQLMNSYGHSLEHGGKIDESVADYFAKFKNPQSGVFELPQMNMFSKNYRQELTGENYREPIINKQTPQNYPDPPYVGFKYEEYKLNDEHRPSRLTEESSTKVRDDIQLQQSDEQNNRDTSHANVLNNYPQLTEFMRTNTGGELSIRPFDFHKFKPYYKPVQYIYTPESSETTSQKIISYPGHGNNYTETDDENVKNSKTRKEYLISRTRNLNDHQMPSLPINEHDDYIYTDRRTTIQPDKYDMY</sequence>
<comment type="caution">
    <text evidence="3">The sequence shown here is derived from an EMBL/GenBank/DDBJ whole genome shotgun (WGS) entry which is preliminary data.</text>
</comment>
<proteinExistence type="predicted"/>
<protein>
    <submittedName>
        <fullName evidence="3">Uncharacterized protein</fullName>
    </submittedName>
</protein>
<feature type="compositionally biased region" description="Polar residues" evidence="1">
    <location>
        <begin position="311"/>
        <end position="326"/>
    </location>
</feature>
<gene>
    <name evidence="3" type="ORF">PV328_009579</name>
</gene>
<dbReference type="EMBL" id="JAQQBS010001424">
    <property type="protein sequence ID" value="KAK0158600.1"/>
    <property type="molecule type" value="Genomic_DNA"/>
</dbReference>
<reference evidence="3" key="2">
    <citation type="submission" date="2023-03" db="EMBL/GenBank/DDBJ databases">
        <authorList>
            <person name="Inwood S.N."/>
            <person name="Skelly J.G."/>
            <person name="Guhlin J."/>
            <person name="Harrop T.W.R."/>
            <person name="Goldson S.G."/>
            <person name="Dearden P.K."/>
        </authorList>
    </citation>
    <scope>NUCLEOTIDE SEQUENCE</scope>
    <source>
        <strain evidence="3">Irish</strain>
        <tissue evidence="3">Whole body</tissue>
    </source>
</reference>
<evidence type="ECO:0000256" key="1">
    <source>
        <dbReference type="SAM" id="MobiDB-lite"/>
    </source>
</evidence>
<keyword evidence="4" id="KW-1185">Reference proteome</keyword>